<evidence type="ECO:0000256" key="3">
    <source>
        <dbReference type="ARBA" id="ARBA00022989"/>
    </source>
</evidence>
<dbReference type="PANTHER" id="PTHR31310:SF7">
    <property type="entry name" value="PA-PHOSPHATASE RELATED-FAMILY PROTEIN DDB_G0268928"/>
    <property type="match status" value="1"/>
</dbReference>
<feature type="transmembrane region" description="Helical" evidence="5">
    <location>
        <begin position="350"/>
        <end position="369"/>
    </location>
</feature>
<feature type="transmembrane region" description="Helical" evidence="5">
    <location>
        <begin position="175"/>
        <end position="196"/>
    </location>
</feature>
<feature type="domain" description="Inositolphosphotransferase Aur1/Ipt1" evidence="6">
    <location>
        <begin position="173"/>
        <end position="332"/>
    </location>
</feature>
<dbReference type="PANTHER" id="PTHR31310">
    <property type="match status" value="1"/>
</dbReference>
<evidence type="ECO:0000256" key="2">
    <source>
        <dbReference type="ARBA" id="ARBA00022692"/>
    </source>
</evidence>
<evidence type="ECO:0000256" key="5">
    <source>
        <dbReference type="SAM" id="Phobius"/>
    </source>
</evidence>
<dbReference type="InterPro" id="IPR026841">
    <property type="entry name" value="Aur1/Ipt1"/>
</dbReference>
<feature type="transmembrane region" description="Helical" evidence="5">
    <location>
        <begin position="216"/>
        <end position="239"/>
    </location>
</feature>
<evidence type="ECO:0000259" key="7">
    <source>
        <dbReference type="Pfam" id="PF19356"/>
    </source>
</evidence>
<feature type="transmembrane region" description="Helical" evidence="5">
    <location>
        <begin position="45"/>
        <end position="61"/>
    </location>
</feature>
<comment type="subcellular location">
    <subcellularLocation>
        <location evidence="1">Membrane</location>
        <topology evidence="1">Multi-pass membrane protein</topology>
    </subcellularLocation>
</comment>
<dbReference type="EMBL" id="CP147846">
    <property type="protein sequence ID" value="WXG71747.1"/>
    <property type="molecule type" value="Genomic_DNA"/>
</dbReference>
<keyword evidence="4 5" id="KW-0472">Membrane</keyword>
<dbReference type="CDD" id="cd03386">
    <property type="entry name" value="PAP2_Aur1_like"/>
    <property type="match status" value="1"/>
</dbReference>
<reference evidence="8 9" key="1">
    <citation type="submission" date="2024-03" db="EMBL/GenBank/DDBJ databases">
        <title>Natural products discovery in diverse microorganisms through a two-stage MS feature dereplication strategy.</title>
        <authorList>
            <person name="Zhang R."/>
        </authorList>
    </citation>
    <scope>NUCLEOTIDE SEQUENCE [LARGE SCALE GENOMIC DNA]</scope>
    <source>
        <strain evidence="8 9">18930</strain>
    </source>
</reference>
<evidence type="ECO:0000313" key="8">
    <source>
        <dbReference type="EMBL" id="WXG71747.1"/>
    </source>
</evidence>
<proteinExistence type="predicted"/>
<dbReference type="Pfam" id="PF19356">
    <property type="entry name" value="DUF5933"/>
    <property type="match status" value="1"/>
</dbReference>
<evidence type="ECO:0000256" key="1">
    <source>
        <dbReference type="ARBA" id="ARBA00004141"/>
    </source>
</evidence>
<accession>A0ABZ2PRB5</accession>
<name>A0ABZ2PRB5_9NOCA</name>
<organism evidence="8 9">
    <name type="scientific">Rhodococcus sovatensis</name>
    <dbReference type="NCBI Taxonomy" id="1805840"/>
    <lineage>
        <taxon>Bacteria</taxon>
        <taxon>Bacillati</taxon>
        <taxon>Actinomycetota</taxon>
        <taxon>Actinomycetes</taxon>
        <taxon>Mycobacteriales</taxon>
        <taxon>Nocardiaceae</taxon>
        <taxon>Rhodococcus</taxon>
    </lineage>
</organism>
<evidence type="ECO:0000259" key="6">
    <source>
        <dbReference type="Pfam" id="PF14378"/>
    </source>
</evidence>
<evidence type="ECO:0000313" key="9">
    <source>
        <dbReference type="Proteomes" id="UP001432000"/>
    </source>
</evidence>
<protein>
    <submittedName>
        <fullName evidence="8">Phosphatase PAP2 family protein</fullName>
    </submittedName>
</protein>
<dbReference type="InterPro" id="IPR045977">
    <property type="entry name" value="DUF5933"/>
</dbReference>
<keyword evidence="9" id="KW-1185">Reference proteome</keyword>
<dbReference type="InterPro" id="IPR052185">
    <property type="entry name" value="IPC_Synthase-Related"/>
</dbReference>
<dbReference type="Pfam" id="PF14378">
    <property type="entry name" value="PAP2_3"/>
    <property type="match status" value="1"/>
</dbReference>
<keyword evidence="2 5" id="KW-0812">Transmembrane</keyword>
<feature type="domain" description="DUF5933" evidence="7">
    <location>
        <begin position="6"/>
        <end position="137"/>
    </location>
</feature>
<feature type="transmembrane region" description="Helical" evidence="5">
    <location>
        <begin position="296"/>
        <end position="314"/>
    </location>
</feature>
<dbReference type="Proteomes" id="UP001432000">
    <property type="component" value="Chromosome"/>
</dbReference>
<keyword evidence="3 5" id="KW-1133">Transmembrane helix</keyword>
<sequence length="429" mass="46079">MRLYGLGAVAVVLFLGALQIAAMIKGFPGPVPSMWNDIAGTPKSMAVPWGGLALALVGVNVRTRIWALSLAVAIDVVGAILRLDAGRPFAVGNGAVIVLAGLAVYTVWHRDVSGIRSVCLGGLLILATKAGDAWLQITTIVRPYVLDEYAQLADHALGNPSWVVANWLEILGPGAYAVLHWVYIQLPVAAIAIAIYQLRGVASGRPWPTHHLVRTFLLIGLVGPIFYILFPVVGPMFAFGPAGDGFQIANLWPTVVPFDTSPSEIGFDGETPRNCMPSLHTAWALSLFIHSRRGPWWMQWGGTAWLVCTLAATLGFGYHYGVDLVAGVVLCLTLESILRDPERGWDRGRIRLVAYGSTVMLTLLLSYRYLAVPIGTYPELFGPAIVVLMGSVVGMFYATFFAAPGSALAIWGGRAGEETFSSARRAPSR</sequence>
<gene>
    <name evidence="8" type="ORF">WDS16_18110</name>
</gene>
<feature type="transmembrane region" description="Helical" evidence="5">
    <location>
        <begin position="381"/>
        <end position="403"/>
    </location>
</feature>
<evidence type="ECO:0000256" key="4">
    <source>
        <dbReference type="ARBA" id="ARBA00023136"/>
    </source>
</evidence>
<feature type="transmembrane region" description="Helical" evidence="5">
    <location>
        <begin position="89"/>
        <end position="108"/>
    </location>
</feature>